<dbReference type="EMBL" id="BAMD01000017">
    <property type="protein sequence ID" value="GAF03027.1"/>
    <property type="molecule type" value="Genomic_DNA"/>
</dbReference>
<evidence type="ECO:0000313" key="1">
    <source>
        <dbReference type="EMBL" id="GAF03027.1"/>
    </source>
</evidence>
<gene>
    <name evidence="1" type="ORF">JCM21142_41681</name>
</gene>
<dbReference type="SUPFAM" id="SSF141072">
    <property type="entry name" value="CalX-like"/>
    <property type="match status" value="1"/>
</dbReference>
<accession>W7Y4J9</accession>
<evidence type="ECO:0000313" key="2">
    <source>
        <dbReference type="Proteomes" id="UP000019402"/>
    </source>
</evidence>
<dbReference type="AlphaFoldDB" id="W7Y4J9"/>
<dbReference type="Gene3D" id="2.60.40.2030">
    <property type="match status" value="1"/>
</dbReference>
<dbReference type="InterPro" id="IPR038081">
    <property type="entry name" value="CalX-like_sf"/>
</dbReference>
<keyword evidence="2" id="KW-1185">Reference proteome</keyword>
<dbReference type="Proteomes" id="UP000019402">
    <property type="component" value="Unassembled WGS sequence"/>
</dbReference>
<dbReference type="STRING" id="869213.GCA_000517085_00056"/>
<dbReference type="OrthoDB" id="1113305at2"/>
<organism evidence="1 2">
    <name type="scientific">Saccharicrinis fermentans DSM 9555 = JCM 21142</name>
    <dbReference type="NCBI Taxonomy" id="869213"/>
    <lineage>
        <taxon>Bacteria</taxon>
        <taxon>Pseudomonadati</taxon>
        <taxon>Bacteroidota</taxon>
        <taxon>Bacteroidia</taxon>
        <taxon>Marinilabiliales</taxon>
        <taxon>Marinilabiliaceae</taxon>
        <taxon>Saccharicrinis</taxon>
    </lineage>
</organism>
<evidence type="ECO:0008006" key="3">
    <source>
        <dbReference type="Google" id="ProtNLM"/>
    </source>
</evidence>
<dbReference type="PROSITE" id="PS51257">
    <property type="entry name" value="PROKAR_LIPOPROTEIN"/>
    <property type="match status" value="1"/>
</dbReference>
<reference evidence="1 2" key="1">
    <citation type="journal article" date="2014" name="Genome Announc.">
        <title>Draft Genome Sequence of Cytophaga fermentans JCM 21142T, a Facultative Anaerobe Isolated from Marine Mud.</title>
        <authorList>
            <person name="Starns D."/>
            <person name="Oshima K."/>
            <person name="Suda W."/>
            <person name="Iino T."/>
            <person name="Yuki M."/>
            <person name="Inoue J."/>
            <person name="Kitamura K."/>
            <person name="Iida T."/>
            <person name="Darby A."/>
            <person name="Hattori M."/>
            <person name="Ohkuma M."/>
        </authorList>
    </citation>
    <scope>NUCLEOTIDE SEQUENCE [LARGE SCALE GENOMIC DNA]</scope>
    <source>
        <strain evidence="1 2">JCM 21142</strain>
    </source>
</reference>
<name>W7Y4J9_9BACT</name>
<sequence>MKRFFLHFILFVMTVIIFTSCDDDDVVIVPKVTISAEEVTIAENATSALLVKVTTDVALGVDFEVPIAITGTAVSGVNYEAIENTVTIPADGNSANIFVTPINVSTIEENKTLILTLGSGDVFQLADETSVSITIADNATPATDAPTVSFATSSIVTNPYLEEELTIAVGLSKAFTSDLTIPFVITGDLVDGTDYEIVGLENDAITITAGDVSAEFTVAIKNTAEVGMDKTMQFAFATPIVTDYAVKATENTVDINTVDPQVDFSAWFTEQFEYFFADQTTSTTAYRTDLEAYWLKRYYYNTEDEEWKVLTNNHYFNVTSNDNNQWGEVINVFKKQFGGRFIDIVEQERYEIQAFDYIGLTKWFSNEATYGKTAIKAEKGWFRFVTTDASLTEGTVVVPEQTLTLYKTDMDIWKEKTTVDDESYYKWYEDSRTTQGDISQSTLVTPVSIQVAKSIGTYNTATKEIVIDITFTCDDTDLSIDPKYVYAKDGNTYTLRIKYTDR</sequence>
<dbReference type="RefSeq" id="WP_027470170.1">
    <property type="nucleotide sequence ID" value="NZ_BAMD01000017.1"/>
</dbReference>
<comment type="caution">
    <text evidence="1">The sequence shown here is derived from an EMBL/GenBank/DDBJ whole genome shotgun (WGS) entry which is preliminary data.</text>
</comment>
<protein>
    <recommendedName>
        <fullName evidence="3">Calx-beta domain protein</fullName>
    </recommendedName>
</protein>
<dbReference type="eggNOG" id="COG2730">
    <property type="taxonomic scope" value="Bacteria"/>
</dbReference>
<proteinExistence type="predicted"/>